<evidence type="ECO:0000313" key="2">
    <source>
        <dbReference type="EMBL" id="KAJ3831105.1"/>
    </source>
</evidence>
<gene>
    <name evidence="2" type="ORF">F5878DRAFT_667918</name>
</gene>
<sequence length="230" mass="25176">MTSYQELLAGLKNKKSSTTSILTYQELLSRPQNPRTTSSNQPTSPQPKLTWLHDSSKTSVLKYSNLLAGSSDPDASDYDMRVMAAAMTLNTFQNSQTQSSSLETSFEKFQTEITKETMSLFFHAPRLMMLSNSGSQVRSMLDHAGDAGSAEEHSLESLPIPGCTGRLQFSEPTKRNIKTTRALVTVSSLKQAALDLQVTIQNLSFSQSSADIQSALCAVEDGTDTLHQQN</sequence>
<organism evidence="2 3">
    <name type="scientific">Lentinula raphanica</name>
    <dbReference type="NCBI Taxonomy" id="153919"/>
    <lineage>
        <taxon>Eukaryota</taxon>
        <taxon>Fungi</taxon>
        <taxon>Dikarya</taxon>
        <taxon>Basidiomycota</taxon>
        <taxon>Agaricomycotina</taxon>
        <taxon>Agaricomycetes</taxon>
        <taxon>Agaricomycetidae</taxon>
        <taxon>Agaricales</taxon>
        <taxon>Marasmiineae</taxon>
        <taxon>Omphalotaceae</taxon>
        <taxon>Lentinula</taxon>
    </lineage>
</organism>
<evidence type="ECO:0000313" key="3">
    <source>
        <dbReference type="Proteomes" id="UP001163846"/>
    </source>
</evidence>
<feature type="compositionally biased region" description="Polar residues" evidence="1">
    <location>
        <begin position="30"/>
        <end position="47"/>
    </location>
</feature>
<accession>A0AA38U3T8</accession>
<dbReference type="AlphaFoldDB" id="A0AA38U3T8"/>
<protein>
    <submittedName>
        <fullName evidence="2">Uncharacterized protein</fullName>
    </submittedName>
</protein>
<dbReference type="EMBL" id="MU807800">
    <property type="protein sequence ID" value="KAJ3831105.1"/>
    <property type="molecule type" value="Genomic_DNA"/>
</dbReference>
<feature type="region of interest" description="Disordered" evidence="1">
    <location>
        <begin position="28"/>
        <end position="51"/>
    </location>
</feature>
<reference evidence="2" key="1">
    <citation type="submission" date="2022-08" db="EMBL/GenBank/DDBJ databases">
        <authorList>
            <consortium name="DOE Joint Genome Institute"/>
            <person name="Min B."/>
            <person name="Riley R."/>
            <person name="Sierra-Patev S."/>
            <person name="Naranjo-Ortiz M."/>
            <person name="Looney B."/>
            <person name="Konkel Z."/>
            <person name="Slot J.C."/>
            <person name="Sakamoto Y."/>
            <person name="Steenwyk J.L."/>
            <person name="Rokas A."/>
            <person name="Carro J."/>
            <person name="Camarero S."/>
            <person name="Ferreira P."/>
            <person name="Molpeceres G."/>
            <person name="Ruiz-Duenas F.J."/>
            <person name="Serrano A."/>
            <person name="Henrissat B."/>
            <person name="Drula E."/>
            <person name="Hughes K.W."/>
            <person name="Mata J.L."/>
            <person name="Ishikawa N.K."/>
            <person name="Vargas-Isla R."/>
            <person name="Ushijima S."/>
            <person name="Smith C.A."/>
            <person name="Ahrendt S."/>
            <person name="Andreopoulos W."/>
            <person name="He G."/>
            <person name="Labutti K."/>
            <person name="Lipzen A."/>
            <person name="Ng V."/>
            <person name="Sandor L."/>
            <person name="Barry K."/>
            <person name="Martinez A.T."/>
            <person name="Xiao Y."/>
            <person name="Gibbons J.G."/>
            <person name="Terashima K."/>
            <person name="Hibbett D.S."/>
            <person name="Grigoriev I.V."/>
        </authorList>
    </citation>
    <scope>NUCLEOTIDE SEQUENCE</scope>
    <source>
        <strain evidence="2">TFB9207</strain>
    </source>
</reference>
<name>A0AA38U3T8_9AGAR</name>
<proteinExistence type="predicted"/>
<dbReference type="Proteomes" id="UP001163846">
    <property type="component" value="Unassembled WGS sequence"/>
</dbReference>
<evidence type="ECO:0000256" key="1">
    <source>
        <dbReference type="SAM" id="MobiDB-lite"/>
    </source>
</evidence>
<keyword evidence="3" id="KW-1185">Reference proteome</keyword>
<comment type="caution">
    <text evidence="2">The sequence shown here is derived from an EMBL/GenBank/DDBJ whole genome shotgun (WGS) entry which is preliminary data.</text>
</comment>